<sequence length="105" mass="12303">MTTQTEDRTCNGWTNYETWVTALWMDNEEYTQEIQQAWKRQAIATPKNEVWTKEETERFTLADIIKDYVEENNPLASDASMYSDLMRAAIQEVNWQEIADSILSG</sequence>
<protein>
    <submittedName>
        <fullName evidence="1">Uncharacterized protein</fullName>
    </submittedName>
</protein>
<dbReference type="EMBL" id="LAZR01049224">
    <property type="protein sequence ID" value="KKK90141.1"/>
    <property type="molecule type" value="Genomic_DNA"/>
</dbReference>
<accession>A0A0F9C0D8</accession>
<gene>
    <name evidence="1" type="ORF">LCGC14_2726060</name>
</gene>
<dbReference type="InterPro" id="IPR055673">
    <property type="entry name" value="DUF7249"/>
</dbReference>
<evidence type="ECO:0000313" key="1">
    <source>
        <dbReference type="EMBL" id="KKK90141.1"/>
    </source>
</evidence>
<name>A0A0F9C0D8_9ZZZZ</name>
<proteinExistence type="predicted"/>
<dbReference type="Pfam" id="PF23907">
    <property type="entry name" value="DUF7249"/>
    <property type="match status" value="1"/>
</dbReference>
<comment type="caution">
    <text evidence="1">The sequence shown here is derived from an EMBL/GenBank/DDBJ whole genome shotgun (WGS) entry which is preliminary data.</text>
</comment>
<organism evidence="1">
    <name type="scientific">marine sediment metagenome</name>
    <dbReference type="NCBI Taxonomy" id="412755"/>
    <lineage>
        <taxon>unclassified sequences</taxon>
        <taxon>metagenomes</taxon>
        <taxon>ecological metagenomes</taxon>
    </lineage>
</organism>
<reference evidence="1" key="1">
    <citation type="journal article" date="2015" name="Nature">
        <title>Complex archaea that bridge the gap between prokaryotes and eukaryotes.</title>
        <authorList>
            <person name="Spang A."/>
            <person name="Saw J.H."/>
            <person name="Jorgensen S.L."/>
            <person name="Zaremba-Niedzwiedzka K."/>
            <person name="Martijn J."/>
            <person name="Lind A.E."/>
            <person name="van Eijk R."/>
            <person name="Schleper C."/>
            <person name="Guy L."/>
            <person name="Ettema T.J."/>
        </authorList>
    </citation>
    <scope>NUCLEOTIDE SEQUENCE</scope>
</reference>
<dbReference type="AlphaFoldDB" id="A0A0F9C0D8"/>